<dbReference type="InParanoid" id="D2VB02"/>
<accession>D2VB02</accession>
<keyword evidence="3" id="KW-1185">Reference proteome</keyword>
<dbReference type="SUPFAM" id="SSF48403">
    <property type="entry name" value="Ankyrin repeat"/>
    <property type="match status" value="1"/>
</dbReference>
<dbReference type="OrthoDB" id="539213at2759"/>
<dbReference type="PANTHER" id="PTHR46224">
    <property type="entry name" value="ANKYRIN REPEAT FAMILY PROTEIN"/>
    <property type="match status" value="1"/>
</dbReference>
<dbReference type="Proteomes" id="UP000006671">
    <property type="component" value="Unassembled WGS sequence"/>
</dbReference>
<dbReference type="GeneID" id="8859348"/>
<proteinExistence type="predicted"/>
<evidence type="ECO:0000256" key="1">
    <source>
        <dbReference type="PROSITE-ProRule" id="PRU00023"/>
    </source>
</evidence>
<dbReference type="KEGG" id="ngr:NAEGRDRAFT_66040"/>
<dbReference type="InterPro" id="IPR051616">
    <property type="entry name" value="Cul2-RING_E3_ligase_SR"/>
</dbReference>
<dbReference type="EMBL" id="GG738860">
    <property type="protein sequence ID" value="EFC46174.1"/>
    <property type="molecule type" value="Genomic_DNA"/>
</dbReference>
<evidence type="ECO:0000313" key="2">
    <source>
        <dbReference type="EMBL" id="EFC46174.1"/>
    </source>
</evidence>
<dbReference type="InterPro" id="IPR002110">
    <property type="entry name" value="Ankyrin_rpt"/>
</dbReference>
<dbReference type="RefSeq" id="XP_002678918.1">
    <property type="nucleotide sequence ID" value="XM_002678872.1"/>
</dbReference>
<name>D2VB02_NAEGR</name>
<protein>
    <submittedName>
        <fullName evidence="2">Predicted protein</fullName>
    </submittedName>
</protein>
<reference evidence="2 3" key="1">
    <citation type="journal article" date="2010" name="Cell">
        <title>The genome of Naegleria gruberi illuminates early eukaryotic versatility.</title>
        <authorList>
            <person name="Fritz-Laylin L.K."/>
            <person name="Prochnik S.E."/>
            <person name="Ginger M.L."/>
            <person name="Dacks J.B."/>
            <person name="Carpenter M.L."/>
            <person name="Field M.C."/>
            <person name="Kuo A."/>
            <person name="Paredez A."/>
            <person name="Chapman J."/>
            <person name="Pham J."/>
            <person name="Shu S."/>
            <person name="Neupane R."/>
            <person name="Cipriano M."/>
            <person name="Mancuso J."/>
            <person name="Tu H."/>
            <person name="Salamov A."/>
            <person name="Lindquist E."/>
            <person name="Shapiro H."/>
            <person name="Lucas S."/>
            <person name="Grigoriev I.V."/>
            <person name="Cande W.Z."/>
            <person name="Fulton C."/>
            <person name="Rokhsar D.S."/>
            <person name="Dawson S.C."/>
        </authorList>
    </citation>
    <scope>NUCLEOTIDE SEQUENCE [LARGE SCALE GENOMIC DNA]</scope>
    <source>
        <strain evidence="2 3">NEG-M</strain>
    </source>
</reference>
<dbReference type="VEuPathDB" id="AmoebaDB:NAEGRDRAFT_66040"/>
<dbReference type="Gene3D" id="1.25.40.20">
    <property type="entry name" value="Ankyrin repeat-containing domain"/>
    <property type="match status" value="2"/>
</dbReference>
<dbReference type="InterPro" id="IPR036770">
    <property type="entry name" value="Ankyrin_rpt-contain_sf"/>
</dbReference>
<keyword evidence="1" id="KW-0040">ANK repeat</keyword>
<dbReference type="AlphaFoldDB" id="D2VB02"/>
<dbReference type="SMART" id="SM00248">
    <property type="entry name" value="ANK"/>
    <property type="match status" value="5"/>
</dbReference>
<dbReference type="PROSITE" id="PS50088">
    <property type="entry name" value="ANK_REPEAT"/>
    <property type="match status" value="1"/>
</dbReference>
<gene>
    <name evidence="2" type="ORF">NAEGRDRAFT_66040</name>
</gene>
<evidence type="ECO:0000313" key="3">
    <source>
        <dbReference type="Proteomes" id="UP000006671"/>
    </source>
</evidence>
<sequence length="347" mass="40601">MQQARQKVYAAASNKNFKAFSDAIIGVTFENSDCYNSPDIEEIMETVLDWKSNRLEAMELMFQHKADPNESCSSTNFTSFFQRVVAEEDMPMIRLFLEYGADPNISIGILVKGTRHMRSRHLYNPYLYMCVSNQNLKVFNCLLEYGANPNILGSGRVELSEEYPLKVKELPIHEACNLHQHHRNTTTQMIKALINYGTDINYYGYSRMRSNGFDRNNETNIEIEYTPLHIAINSKDEELYYFLLSNGALSSIPFKRDGNEISTNDLMRENHVNMWDLIFEWHPNVHRFLTPSLKKTIQTLTMCVFKSECNLNMDVLSIIYTFICLEDFYERDLPFRRAREKKRESLF</sequence>
<dbReference type="PROSITE" id="PS50297">
    <property type="entry name" value="ANK_REP_REGION"/>
    <property type="match status" value="1"/>
</dbReference>
<organism evidence="3">
    <name type="scientific">Naegleria gruberi</name>
    <name type="common">Amoeba</name>
    <dbReference type="NCBI Taxonomy" id="5762"/>
    <lineage>
        <taxon>Eukaryota</taxon>
        <taxon>Discoba</taxon>
        <taxon>Heterolobosea</taxon>
        <taxon>Tetramitia</taxon>
        <taxon>Eutetramitia</taxon>
        <taxon>Vahlkampfiidae</taxon>
        <taxon>Naegleria</taxon>
    </lineage>
</organism>
<feature type="repeat" description="ANK" evidence="1">
    <location>
        <begin position="223"/>
        <end position="248"/>
    </location>
</feature>